<evidence type="ECO:0000313" key="3">
    <source>
        <dbReference type="Proteomes" id="UP000193685"/>
    </source>
</evidence>
<gene>
    <name evidence="2" type="ORF">BCR37DRAFT_391094</name>
</gene>
<feature type="region of interest" description="Disordered" evidence="1">
    <location>
        <begin position="191"/>
        <end position="217"/>
    </location>
</feature>
<feature type="compositionally biased region" description="Acidic residues" evidence="1">
    <location>
        <begin position="288"/>
        <end position="302"/>
    </location>
</feature>
<dbReference type="EMBL" id="MCFI01000003">
    <property type="protein sequence ID" value="ORY86300.1"/>
    <property type="molecule type" value="Genomic_DNA"/>
</dbReference>
<feature type="region of interest" description="Disordered" evidence="1">
    <location>
        <begin position="110"/>
        <end position="133"/>
    </location>
</feature>
<feature type="compositionally biased region" description="Polar residues" evidence="1">
    <location>
        <begin position="121"/>
        <end position="133"/>
    </location>
</feature>
<dbReference type="GeneID" id="63787557"/>
<proteinExistence type="predicted"/>
<feature type="region of interest" description="Disordered" evidence="1">
    <location>
        <begin position="1"/>
        <end position="61"/>
    </location>
</feature>
<name>A0A1Y2FQN9_PROLT</name>
<dbReference type="Proteomes" id="UP000193685">
    <property type="component" value="Unassembled WGS sequence"/>
</dbReference>
<organism evidence="2 3">
    <name type="scientific">Protomyces lactucae-debilis</name>
    <dbReference type="NCBI Taxonomy" id="2754530"/>
    <lineage>
        <taxon>Eukaryota</taxon>
        <taxon>Fungi</taxon>
        <taxon>Dikarya</taxon>
        <taxon>Ascomycota</taxon>
        <taxon>Taphrinomycotina</taxon>
        <taxon>Taphrinomycetes</taxon>
        <taxon>Taphrinales</taxon>
        <taxon>Protomycetaceae</taxon>
        <taxon>Protomyces</taxon>
    </lineage>
</organism>
<feature type="region of interest" description="Disordered" evidence="1">
    <location>
        <begin position="278"/>
        <end position="302"/>
    </location>
</feature>
<accession>A0A1Y2FQN9</accession>
<keyword evidence="3" id="KW-1185">Reference proteome</keyword>
<feature type="region of interest" description="Disordered" evidence="1">
    <location>
        <begin position="78"/>
        <end position="97"/>
    </location>
</feature>
<feature type="compositionally biased region" description="Polar residues" evidence="1">
    <location>
        <begin position="25"/>
        <end position="41"/>
    </location>
</feature>
<dbReference type="PANTHER" id="PTHR38701:SF1">
    <property type="entry name" value="UP-REGULATED DURING SEPTATION PROTEIN 1 DOMAIN-CONTAINING PROTEIN"/>
    <property type="match status" value="1"/>
</dbReference>
<sequence length="302" mass="33208">MPDFRRADSASALPHSASNIAPRVSRSNSPDLFRQTDSPTPHTGRPNPILARPSLRETHSEDLLARRRRLSTEAIHTMQARTEYAEKRTSRGSTLSSAGSAIAAELAGPSYTRRARAPSCASPSLSSGLNHQSPEFTEVHDLDMTQASAAAAESSTRRMLDYEIRNTSLMAVNAHLEKQTRRQASELKQLRRHAQEARGLGTMKPLSPDASEALTSDDDAWPADMEDVRRKVLLSDELTGTIRSLDGSIQRALLVSEQLLTDAQRGLAYRPRESEVGLGVRVLQKGDQEDEEEEGLSNDDDE</sequence>
<dbReference type="PANTHER" id="PTHR38701">
    <property type="entry name" value="CHROMOSOME 8, WHOLE GENOME SHOTGUN SEQUENCE"/>
    <property type="match status" value="1"/>
</dbReference>
<protein>
    <submittedName>
        <fullName evidence="2">Uncharacterized protein</fullName>
    </submittedName>
</protein>
<reference evidence="2 3" key="1">
    <citation type="submission" date="2016-07" db="EMBL/GenBank/DDBJ databases">
        <title>Pervasive Adenine N6-methylation of Active Genes in Fungi.</title>
        <authorList>
            <consortium name="DOE Joint Genome Institute"/>
            <person name="Mondo S.J."/>
            <person name="Dannebaum R.O."/>
            <person name="Kuo R.C."/>
            <person name="Labutti K."/>
            <person name="Haridas S."/>
            <person name="Kuo A."/>
            <person name="Salamov A."/>
            <person name="Ahrendt S.R."/>
            <person name="Lipzen A."/>
            <person name="Sullivan W."/>
            <person name="Andreopoulos W.B."/>
            <person name="Clum A."/>
            <person name="Lindquist E."/>
            <person name="Daum C."/>
            <person name="Ramamoorthy G.K."/>
            <person name="Gryganskyi A."/>
            <person name="Culley D."/>
            <person name="Magnuson J.K."/>
            <person name="James T.Y."/>
            <person name="O'Malley M.A."/>
            <person name="Stajich J.E."/>
            <person name="Spatafora J.W."/>
            <person name="Visel A."/>
            <person name="Grigoriev I.V."/>
        </authorList>
    </citation>
    <scope>NUCLEOTIDE SEQUENCE [LARGE SCALE GENOMIC DNA]</scope>
    <source>
        <strain evidence="2 3">12-1054</strain>
    </source>
</reference>
<evidence type="ECO:0000313" key="2">
    <source>
        <dbReference type="EMBL" id="ORY86300.1"/>
    </source>
</evidence>
<evidence type="ECO:0000256" key="1">
    <source>
        <dbReference type="SAM" id="MobiDB-lite"/>
    </source>
</evidence>
<dbReference type="AlphaFoldDB" id="A0A1Y2FQN9"/>
<dbReference type="RefSeq" id="XP_040727482.1">
    <property type="nucleotide sequence ID" value="XM_040870958.1"/>
</dbReference>
<dbReference type="OrthoDB" id="2555519at2759"/>
<dbReference type="STRING" id="56484.A0A1Y2FQN9"/>
<comment type="caution">
    <text evidence="2">The sequence shown here is derived from an EMBL/GenBank/DDBJ whole genome shotgun (WGS) entry which is preliminary data.</text>
</comment>